<keyword evidence="2" id="KW-1185">Reference proteome</keyword>
<protein>
    <submittedName>
        <fullName evidence="1">Uncharacterized protein</fullName>
    </submittedName>
</protein>
<gene>
    <name evidence="1" type="ORF">HID58_056369</name>
</gene>
<comment type="caution">
    <text evidence="1">The sequence shown here is derived from an EMBL/GenBank/DDBJ whole genome shotgun (WGS) entry which is preliminary data.</text>
</comment>
<dbReference type="Proteomes" id="UP000824890">
    <property type="component" value="Unassembled WGS sequence"/>
</dbReference>
<sequence>MAMKSAYISSKSPDTVMQSKRSIELLISVWTFASLTAMSSPILTTCASLLTQTGLGSTYMSYRHLKAPFNCNFPTNDVDVVGHMKLLNGQILIQRPVLHEVAIATTQRVLIHLQTK</sequence>
<dbReference type="EMBL" id="JAGKQM010000013">
    <property type="protein sequence ID" value="KAH0893940.1"/>
    <property type="molecule type" value="Genomic_DNA"/>
</dbReference>
<proteinExistence type="predicted"/>
<evidence type="ECO:0000313" key="2">
    <source>
        <dbReference type="Proteomes" id="UP000824890"/>
    </source>
</evidence>
<evidence type="ECO:0000313" key="1">
    <source>
        <dbReference type="EMBL" id="KAH0893940.1"/>
    </source>
</evidence>
<accession>A0ABQ8AN27</accession>
<reference evidence="1 2" key="1">
    <citation type="submission" date="2021-05" db="EMBL/GenBank/DDBJ databases">
        <title>Genome Assembly of Synthetic Allotetraploid Brassica napus Reveals Homoeologous Exchanges between Subgenomes.</title>
        <authorList>
            <person name="Davis J.T."/>
        </authorList>
    </citation>
    <scope>NUCLEOTIDE SEQUENCE [LARGE SCALE GENOMIC DNA]</scope>
    <source>
        <strain evidence="2">cv. Da-Ae</strain>
        <tissue evidence="1">Seedling</tissue>
    </source>
</reference>
<name>A0ABQ8AN27_BRANA</name>
<organism evidence="1 2">
    <name type="scientific">Brassica napus</name>
    <name type="common">Rape</name>
    <dbReference type="NCBI Taxonomy" id="3708"/>
    <lineage>
        <taxon>Eukaryota</taxon>
        <taxon>Viridiplantae</taxon>
        <taxon>Streptophyta</taxon>
        <taxon>Embryophyta</taxon>
        <taxon>Tracheophyta</taxon>
        <taxon>Spermatophyta</taxon>
        <taxon>Magnoliopsida</taxon>
        <taxon>eudicotyledons</taxon>
        <taxon>Gunneridae</taxon>
        <taxon>Pentapetalae</taxon>
        <taxon>rosids</taxon>
        <taxon>malvids</taxon>
        <taxon>Brassicales</taxon>
        <taxon>Brassicaceae</taxon>
        <taxon>Brassiceae</taxon>
        <taxon>Brassica</taxon>
    </lineage>
</organism>